<protein>
    <recommendedName>
        <fullName evidence="2">Fungal-type protein kinase domain-containing protein</fullName>
    </recommendedName>
</protein>
<dbReference type="SUPFAM" id="SSF56112">
    <property type="entry name" value="Protein kinase-like (PK-like)"/>
    <property type="match status" value="1"/>
</dbReference>
<feature type="compositionally biased region" description="Polar residues" evidence="1">
    <location>
        <begin position="783"/>
        <end position="800"/>
    </location>
</feature>
<dbReference type="AlphaFoldDB" id="A0A8H7XQK1"/>
<evidence type="ECO:0000313" key="3">
    <source>
        <dbReference type="EMBL" id="KAG5165626.1"/>
    </source>
</evidence>
<dbReference type="EMBL" id="JAFIQS010000009">
    <property type="protein sequence ID" value="KAG5165626.1"/>
    <property type="molecule type" value="Genomic_DNA"/>
</dbReference>
<feature type="region of interest" description="Disordered" evidence="1">
    <location>
        <begin position="261"/>
        <end position="326"/>
    </location>
</feature>
<dbReference type="InterPro" id="IPR011009">
    <property type="entry name" value="Kinase-like_dom_sf"/>
</dbReference>
<dbReference type="PANTHER" id="PTHR38248:SF2">
    <property type="entry name" value="FUNK1 11"/>
    <property type="match status" value="1"/>
</dbReference>
<dbReference type="Pfam" id="PF17667">
    <property type="entry name" value="Pkinase_fungal"/>
    <property type="match status" value="2"/>
</dbReference>
<feature type="region of interest" description="Disordered" evidence="1">
    <location>
        <begin position="783"/>
        <end position="880"/>
    </location>
</feature>
<feature type="domain" description="Fungal-type protein kinase" evidence="2">
    <location>
        <begin position="341"/>
        <end position="654"/>
    </location>
</feature>
<feature type="compositionally biased region" description="Basic and acidic residues" evidence="1">
    <location>
        <begin position="869"/>
        <end position="880"/>
    </location>
</feature>
<feature type="domain" description="Fungal-type protein kinase" evidence="2">
    <location>
        <begin position="147"/>
        <end position="253"/>
    </location>
</feature>
<reference evidence="3" key="1">
    <citation type="submission" date="2021-02" db="EMBL/GenBank/DDBJ databases">
        <title>Psilocybe cubensis genome.</title>
        <authorList>
            <person name="Mckernan K.J."/>
            <person name="Crawford S."/>
            <person name="Trippe A."/>
            <person name="Kane L.T."/>
            <person name="Mclaughlin S."/>
        </authorList>
    </citation>
    <scope>NUCLEOTIDE SEQUENCE [LARGE SCALE GENOMIC DNA]</scope>
    <source>
        <strain evidence="3">MGC-MH-2018</strain>
    </source>
</reference>
<comment type="caution">
    <text evidence="3">The sequence shown here is derived from an EMBL/GenBank/DDBJ whole genome shotgun (WGS) entry which is preliminary data.</text>
</comment>
<dbReference type="PANTHER" id="PTHR38248">
    <property type="entry name" value="FUNK1 6"/>
    <property type="match status" value="1"/>
</dbReference>
<gene>
    <name evidence="3" type="ORF">JR316_009208</name>
</gene>
<dbReference type="Gene3D" id="1.10.510.10">
    <property type="entry name" value="Transferase(Phosphotransferase) domain 1"/>
    <property type="match status" value="1"/>
</dbReference>
<sequence length="880" mass="100015">MGHEMDGDFVTCSIDKFMRCYLPFLPLDNDINRCLDEHLIPDNIITRIVDKAGQESLLFTEFPDTPVIVVGKKNEMQIYSPLADIAKSIGNYSFQVPAGEKPRTRNRFNYRNAYNSTIKSDIEGSNHKNDGCFTSDPDNILSTWGTAVPVEQQVRAKHEDRLDNIEKILSANVQIMNDDVRRMFTYGITFDADEMRLWYHSRSHSAVSVPFNFVKEPLKLVKIFMSFLFATDVELGYDPMVERQEDGHYIFKIPRPKPTESTILPSGDASSSHSASSSLDSVSSSLDNASSSSDDNALSTDSNFPSTDSDSHPIEEQLSVKEQQDAPDDYQYYRTVRVLSCYRSNKISGRMPRVWVIEPYDPVTKKVIPGDQLVLKDVWIEKSAQTERVIQTAIFEDINKFGDCKAPPTTDPALKIIWEQLKDSIQSREYKKLFLTIENDYTGFTSKKPASGSKRIWGLHKPVETSYKSTGTTLRKEAGQSHPIPASTETNIHRPFIPKKQYRIIYKEVCRTVGEMRTLGEAIDVLQHIHTALQLFYCGGWVHRDISEGNILAYRQDFADDSKPWQGKLMDLEYARRFPPQFGDTQEPKTGTPFFMPTEILFERFLHHPLPDRLGISNPYDNNDTEEETLDEARHLVHHFHHDLESLWWLILYLITSHVEDQPAASWPDSNAQAAAINACRIWIRRIFQNTMQLSSERHACFIQSPKKKLVEILPKSVAVHARHIETLRKDLFDSCIVCVRNNRILDHDFYATLHVRSGWFFTTLQGSEQKDWRNYVINPKETTPNAKSLTTSSNPSNAPSDPGIKVGQGDTPAAGSKSLAAIDSVNAKQSGQLKPAGIQSKECLPRPVKMQPLKRGPEKNPNLNQGRSKNDSKRSRHDS</sequence>
<feature type="compositionally biased region" description="Basic and acidic residues" evidence="1">
    <location>
        <begin position="309"/>
        <end position="324"/>
    </location>
</feature>
<organism evidence="3">
    <name type="scientific">Psilocybe cubensis</name>
    <name type="common">Psychedelic mushroom</name>
    <name type="synonym">Stropharia cubensis</name>
    <dbReference type="NCBI Taxonomy" id="181762"/>
    <lineage>
        <taxon>Eukaryota</taxon>
        <taxon>Fungi</taxon>
        <taxon>Dikarya</taxon>
        <taxon>Basidiomycota</taxon>
        <taxon>Agaricomycotina</taxon>
        <taxon>Agaricomycetes</taxon>
        <taxon>Agaricomycetidae</taxon>
        <taxon>Agaricales</taxon>
        <taxon>Agaricineae</taxon>
        <taxon>Strophariaceae</taxon>
        <taxon>Psilocybe</taxon>
    </lineage>
</organism>
<name>A0A8H7XQK1_PSICU</name>
<dbReference type="InterPro" id="IPR040976">
    <property type="entry name" value="Pkinase_fungal"/>
</dbReference>
<accession>A0A8H7XQK1</accession>
<proteinExistence type="predicted"/>
<evidence type="ECO:0000256" key="1">
    <source>
        <dbReference type="SAM" id="MobiDB-lite"/>
    </source>
</evidence>
<feature type="compositionally biased region" description="Low complexity" evidence="1">
    <location>
        <begin position="266"/>
        <end position="303"/>
    </location>
</feature>
<evidence type="ECO:0000259" key="2">
    <source>
        <dbReference type="Pfam" id="PF17667"/>
    </source>
</evidence>